<dbReference type="PaxDb" id="121845-A0A1S3DL52"/>
<dbReference type="AlphaFoldDB" id="A0A1S3DL52"/>
<feature type="domain" description="Sperm microtubule inner protein 1 C-terminal" evidence="1">
    <location>
        <begin position="62"/>
        <end position="161"/>
    </location>
</feature>
<dbReference type="Pfam" id="PF22589">
    <property type="entry name" value="SPMIP1"/>
    <property type="match status" value="1"/>
</dbReference>
<organism evidence="2 3">
    <name type="scientific">Diaphorina citri</name>
    <name type="common">Asian citrus psyllid</name>
    <dbReference type="NCBI Taxonomy" id="121845"/>
    <lineage>
        <taxon>Eukaryota</taxon>
        <taxon>Metazoa</taxon>
        <taxon>Ecdysozoa</taxon>
        <taxon>Arthropoda</taxon>
        <taxon>Hexapoda</taxon>
        <taxon>Insecta</taxon>
        <taxon>Pterygota</taxon>
        <taxon>Neoptera</taxon>
        <taxon>Paraneoptera</taxon>
        <taxon>Hemiptera</taxon>
        <taxon>Sternorrhyncha</taxon>
        <taxon>Psylloidea</taxon>
        <taxon>Psyllidae</taxon>
        <taxon>Diaphorininae</taxon>
        <taxon>Diaphorina</taxon>
    </lineage>
</organism>
<sequence>MVEYTPKGVQAMTEKMKKQNFDKLKWYENNNEFLRAKAMNMKDTTSAMLKHMRQSQQDKCAQTKRMMRSADPFHRFVKLASPFDVMYPVAPSDKYKNNSMGPSYHYDDSRSTYLKNRLSLDPSQKYALPQTTSMRYGWLLKEKSALLDSGMTTKSVYFGRKHHF</sequence>
<evidence type="ECO:0000313" key="3">
    <source>
        <dbReference type="RefSeq" id="XP_008484090.1"/>
    </source>
</evidence>
<reference evidence="3" key="1">
    <citation type="submission" date="2025-08" db="UniProtKB">
        <authorList>
            <consortium name="RefSeq"/>
        </authorList>
    </citation>
    <scope>IDENTIFICATION</scope>
</reference>
<dbReference type="RefSeq" id="XP_008484090.1">
    <property type="nucleotide sequence ID" value="XM_008485868.3"/>
</dbReference>
<evidence type="ECO:0000313" key="2">
    <source>
        <dbReference type="Proteomes" id="UP000079169"/>
    </source>
</evidence>
<proteinExistence type="predicted"/>
<dbReference type="InterPro" id="IPR054323">
    <property type="entry name" value="SPMIP1_C"/>
</dbReference>
<evidence type="ECO:0000259" key="1">
    <source>
        <dbReference type="Pfam" id="PF22589"/>
    </source>
</evidence>
<protein>
    <submittedName>
        <fullName evidence="3">Uncharacterized protein LOC103520767</fullName>
    </submittedName>
</protein>
<dbReference type="Proteomes" id="UP000079169">
    <property type="component" value="Unplaced"/>
</dbReference>
<keyword evidence="2" id="KW-1185">Reference proteome</keyword>
<dbReference type="GeneID" id="103520767"/>
<dbReference type="KEGG" id="dci:103520767"/>
<name>A0A1S3DL52_DIACI</name>
<gene>
    <name evidence="3" type="primary">LOC103520767</name>
</gene>
<accession>A0A1S3DL52</accession>